<keyword evidence="1" id="KW-0812">Transmembrane</keyword>
<evidence type="ECO:0000313" key="2">
    <source>
        <dbReference type="EMBL" id="GAA5414561.1"/>
    </source>
</evidence>
<reference evidence="2" key="1">
    <citation type="submission" date="2024-02" db="EMBL/GenBank/DDBJ databases">
        <title>Draft genome sequence of new strains in genus Ureaplasma.</title>
        <authorList>
            <person name="Nakajima Y."/>
            <person name="Segawa T."/>
        </authorList>
    </citation>
    <scope>NUCLEOTIDE SEQUENCE [LARGE SCALE GENOMIC DNA]</scope>
    <source>
        <strain evidence="2">OM1</strain>
    </source>
</reference>
<dbReference type="Proteomes" id="UP001449582">
    <property type="component" value="Unassembled WGS sequence"/>
</dbReference>
<protein>
    <recommendedName>
        <fullName evidence="4">DUF4064 domain-containing protein</fullName>
    </recommendedName>
</protein>
<keyword evidence="1" id="KW-0472">Membrane</keyword>
<evidence type="ECO:0008006" key="4">
    <source>
        <dbReference type="Google" id="ProtNLM"/>
    </source>
</evidence>
<gene>
    <name evidence="2" type="ORF">UREOM_2720</name>
</gene>
<comment type="caution">
    <text evidence="2">The sequence shown here is derived from an EMBL/GenBank/DDBJ whole genome shotgun (WGS) entry which is preliminary data.</text>
</comment>
<sequence length="148" mass="16649">MKFNFNFNLEDRSKTGGLRTLKAIASLNTILGIVWFVFMFIGAICVGQGSLYGNVSAIKAGDAFLAFFAFVWAAVLALAIIAIITAVDLKRKYKFRTSDELLAFSVMMIFMPIIFAPFTYYSAELTYYRHEKTLETKTVKETVTTHVL</sequence>
<accession>A0ABP9U5D5</accession>
<evidence type="ECO:0000256" key="1">
    <source>
        <dbReference type="SAM" id="Phobius"/>
    </source>
</evidence>
<organism evidence="2 3">
    <name type="scientific">Ureaplasma ceti</name>
    <dbReference type="NCBI Taxonomy" id="3119530"/>
    <lineage>
        <taxon>Bacteria</taxon>
        <taxon>Bacillati</taxon>
        <taxon>Mycoplasmatota</taxon>
        <taxon>Mycoplasmoidales</taxon>
        <taxon>Mycoplasmoidaceae</taxon>
        <taxon>Ureaplasma</taxon>
    </lineage>
</organism>
<name>A0ABP9U5D5_9BACT</name>
<keyword evidence="1" id="KW-1133">Transmembrane helix</keyword>
<dbReference type="RefSeq" id="WP_353289727.1">
    <property type="nucleotide sequence ID" value="NZ_BAABQM010000002.1"/>
</dbReference>
<feature type="transmembrane region" description="Helical" evidence="1">
    <location>
        <begin position="101"/>
        <end position="121"/>
    </location>
</feature>
<keyword evidence="3" id="KW-1185">Reference proteome</keyword>
<feature type="transmembrane region" description="Helical" evidence="1">
    <location>
        <begin position="64"/>
        <end position="89"/>
    </location>
</feature>
<evidence type="ECO:0000313" key="3">
    <source>
        <dbReference type="Proteomes" id="UP001449582"/>
    </source>
</evidence>
<feature type="transmembrane region" description="Helical" evidence="1">
    <location>
        <begin position="21"/>
        <end position="44"/>
    </location>
</feature>
<proteinExistence type="predicted"/>
<dbReference type="EMBL" id="BAABQM010000002">
    <property type="protein sequence ID" value="GAA5414561.1"/>
    <property type="molecule type" value="Genomic_DNA"/>
</dbReference>